<dbReference type="PANTHER" id="PTHR15615">
    <property type="match status" value="1"/>
</dbReference>
<dbReference type="GO" id="GO:0016538">
    <property type="term" value="F:cyclin-dependent protein serine/threonine kinase regulator activity"/>
    <property type="evidence" value="ECO:0007669"/>
    <property type="project" value="TreeGrafter"/>
</dbReference>
<evidence type="ECO:0000256" key="1">
    <source>
        <dbReference type="SAM" id="MobiDB-lite"/>
    </source>
</evidence>
<organism evidence="3 4">
    <name type="scientific">Erysiphe neolycopersici</name>
    <dbReference type="NCBI Taxonomy" id="212602"/>
    <lineage>
        <taxon>Eukaryota</taxon>
        <taxon>Fungi</taxon>
        <taxon>Dikarya</taxon>
        <taxon>Ascomycota</taxon>
        <taxon>Pezizomycotina</taxon>
        <taxon>Leotiomycetes</taxon>
        <taxon>Erysiphales</taxon>
        <taxon>Erysiphaceae</taxon>
        <taxon>Erysiphe</taxon>
    </lineage>
</organism>
<dbReference type="AlphaFoldDB" id="A0A420HRF1"/>
<dbReference type="SUPFAM" id="SSF47954">
    <property type="entry name" value="Cyclin-like"/>
    <property type="match status" value="1"/>
</dbReference>
<dbReference type="GO" id="GO:0000307">
    <property type="term" value="C:cyclin-dependent protein kinase holoenzyme complex"/>
    <property type="evidence" value="ECO:0007669"/>
    <property type="project" value="TreeGrafter"/>
</dbReference>
<proteinExistence type="predicted"/>
<dbReference type="Gene3D" id="1.10.472.10">
    <property type="entry name" value="Cyclin-like"/>
    <property type="match status" value="1"/>
</dbReference>
<keyword evidence="4" id="KW-1185">Reference proteome</keyword>
<feature type="domain" description="Cyclin N-terminal" evidence="2">
    <location>
        <begin position="99"/>
        <end position="202"/>
    </location>
</feature>
<feature type="region of interest" description="Disordered" evidence="1">
    <location>
        <begin position="265"/>
        <end position="286"/>
    </location>
</feature>
<reference evidence="3 4" key="1">
    <citation type="journal article" date="2018" name="BMC Genomics">
        <title>Comparative genome analyses reveal sequence features reflecting distinct modes of host-adaptation between dicot and monocot powdery mildew.</title>
        <authorList>
            <person name="Wu Y."/>
            <person name="Ma X."/>
            <person name="Pan Z."/>
            <person name="Kale S.D."/>
            <person name="Song Y."/>
            <person name="King H."/>
            <person name="Zhang Q."/>
            <person name="Presley C."/>
            <person name="Deng X."/>
            <person name="Wei C.I."/>
            <person name="Xiao S."/>
        </authorList>
    </citation>
    <scope>NUCLEOTIDE SEQUENCE [LARGE SCALE GENOMIC DNA]</scope>
    <source>
        <strain evidence="3">UMSG2</strain>
    </source>
</reference>
<name>A0A420HRF1_9PEZI</name>
<evidence type="ECO:0000259" key="2">
    <source>
        <dbReference type="Pfam" id="PF00134"/>
    </source>
</evidence>
<evidence type="ECO:0000313" key="3">
    <source>
        <dbReference type="EMBL" id="RKF60000.1"/>
    </source>
</evidence>
<evidence type="ECO:0000313" key="4">
    <source>
        <dbReference type="Proteomes" id="UP000286134"/>
    </source>
</evidence>
<dbReference type="InterPro" id="IPR006671">
    <property type="entry name" value="Cyclin_N"/>
</dbReference>
<dbReference type="Pfam" id="PF00134">
    <property type="entry name" value="Cyclin_N"/>
    <property type="match status" value="1"/>
</dbReference>
<dbReference type="GO" id="GO:0005634">
    <property type="term" value="C:nucleus"/>
    <property type="evidence" value="ECO:0007669"/>
    <property type="project" value="TreeGrafter"/>
</dbReference>
<protein>
    <submittedName>
        <fullName evidence="3">Putative cyclin protein</fullName>
    </submittedName>
</protein>
<dbReference type="OrthoDB" id="10250320at2759"/>
<feature type="compositionally biased region" description="Polar residues" evidence="1">
    <location>
        <begin position="277"/>
        <end position="286"/>
    </location>
</feature>
<dbReference type="EMBL" id="MCFK01005531">
    <property type="protein sequence ID" value="RKF60000.1"/>
    <property type="molecule type" value="Genomic_DNA"/>
</dbReference>
<comment type="caution">
    <text evidence="3">The sequence shown here is derived from an EMBL/GenBank/DDBJ whole genome shotgun (WGS) entry which is preliminary data.</text>
</comment>
<dbReference type="PANTHER" id="PTHR15615:SF10">
    <property type="entry name" value="PHO85 CYCLIN-2-RELATED"/>
    <property type="match status" value="1"/>
</dbReference>
<dbReference type="CDD" id="cd20557">
    <property type="entry name" value="CYCLIN_ScPCL1-like"/>
    <property type="match status" value="1"/>
</dbReference>
<dbReference type="STRING" id="212602.A0A420HRF1"/>
<dbReference type="Proteomes" id="UP000286134">
    <property type="component" value="Unassembled WGS sequence"/>
</dbReference>
<sequence>MSSPRHRRRKVDPLRKRAMFEFLSQGVNYEMIRYIADKTRRVTRCDPSPNRDRRCQTVSCSFSPNFLYPCQRRATLEADGRIVEYSDANVIRRKNKKLPLLEDFISHLVKKSNVQVPTLMSTLVYLERLRLRLPPVIEGDKCIFHRIFLATLILSAKYFNDSSPKNKHWAAYSNLYPESGFELMEVNIMEKQLLNLLDWDLRVSNKDLFRILEPFITPICDIIFQRDHIAANRYYIPNAYPVRNFLPLPPPIHSTVIPHPRVRPKYAGAPNKEGHNNRNLVSTNWNSPTRSHRVLLRNSVTPPAFAVPDLILSGQSSIDSSMNSSFSSSPWTRSTLTTPISTELPNVSNFYHIAGSSNNRITEQKFATNLDRIFDIHADHGQQNKLISYKPSLDHVADHHLTSETQLSSHNEKKNLSPSTSYALKYNEPAKLSKRSRGPMHLLNRLIGKGCAT</sequence>
<dbReference type="GO" id="GO:0019901">
    <property type="term" value="F:protein kinase binding"/>
    <property type="evidence" value="ECO:0007669"/>
    <property type="project" value="InterPro"/>
</dbReference>
<gene>
    <name evidence="3" type="ORF">OnM2_055028</name>
</gene>
<dbReference type="InterPro" id="IPR013922">
    <property type="entry name" value="Cyclin_PHO80-like"/>
</dbReference>
<dbReference type="InterPro" id="IPR036915">
    <property type="entry name" value="Cyclin-like_sf"/>
</dbReference>
<accession>A0A420HRF1</accession>